<accession>A0A8J7WMF3</accession>
<evidence type="ECO:0000256" key="6">
    <source>
        <dbReference type="ARBA" id="ARBA00022676"/>
    </source>
</evidence>
<evidence type="ECO:0000256" key="4">
    <source>
        <dbReference type="ARBA" id="ARBA00015486"/>
    </source>
</evidence>
<dbReference type="SUPFAM" id="SSF52733">
    <property type="entry name" value="Nicotinate mononucleotide:5,6-dimethylbenzimidazole phosphoribosyltransferase (CobT)"/>
    <property type="match status" value="1"/>
</dbReference>
<evidence type="ECO:0000256" key="2">
    <source>
        <dbReference type="ARBA" id="ARBA00007110"/>
    </source>
</evidence>
<evidence type="ECO:0000256" key="9">
    <source>
        <dbReference type="ARBA" id="ARBA00047340"/>
    </source>
</evidence>
<reference evidence="10" key="1">
    <citation type="submission" date="2021-04" db="EMBL/GenBank/DDBJ databases">
        <title>Genome based classification of Actinospica acidithermotolerans sp. nov., an actinobacterium isolated from an Indonesian hot spring.</title>
        <authorList>
            <person name="Kusuma A.B."/>
            <person name="Putra K.E."/>
            <person name="Nafisah S."/>
            <person name="Loh J."/>
            <person name="Nouioui I."/>
            <person name="Goodfellow M."/>
        </authorList>
    </citation>
    <scope>NUCLEOTIDE SEQUENCE</scope>
    <source>
        <strain evidence="10">DSM 45618</strain>
    </source>
</reference>
<dbReference type="RefSeq" id="WP_211467206.1">
    <property type="nucleotide sequence ID" value="NZ_JAGSXH010000027.1"/>
</dbReference>
<dbReference type="InterPro" id="IPR036087">
    <property type="entry name" value="Nict_dMeBzImd_PRibTrfase_sf"/>
</dbReference>
<comment type="similarity">
    <text evidence="2">Belongs to the CobT family.</text>
</comment>
<dbReference type="Gene3D" id="1.10.1610.10">
    <property type="match status" value="1"/>
</dbReference>
<comment type="caution">
    <text evidence="10">The sequence shown here is derived from an EMBL/GenBank/DDBJ whole genome shotgun (WGS) entry which is preliminary data.</text>
</comment>
<name>A0A8J7WMF3_9ACTN</name>
<evidence type="ECO:0000256" key="1">
    <source>
        <dbReference type="ARBA" id="ARBA00005049"/>
    </source>
</evidence>
<keyword evidence="11" id="KW-1185">Reference proteome</keyword>
<evidence type="ECO:0000313" key="10">
    <source>
        <dbReference type="EMBL" id="MBS2963470.1"/>
    </source>
</evidence>
<dbReference type="EMBL" id="JAGSXH010000027">
    <property type="protein sequence ID" value="MBS2963470.1"/>
    <property type="molecule type" value="Genomic_DNA"/>
</dbReference>
<keyword evidence="7" id="KW-0808">Transferase</keyword>
<dbReference type="CDD" id="cd02439">
    <property type="entry name" value="DMB-PRT_CobT"/>
    <property type="match status" value="1"/>
</dbReference>
<evidence type="ECO:0000256" key="3">
    <source>
        <dbReference type="ARBA" id="ARBA00011991"/>
    </source>
</evidence>
<protein>
    <recommendedName>
        <fullName evidence="4">Nicotinate-nucleotide--dimethylbenzimidazole phosphoribosyltransferase</fullName>
        <ecNumber evidence="3">2.4.2.21</ecNumber>
    </recommendedName>
    <alternativeName>
        <fullName evidence="8">N(1)-alpha-phosphoribosyltransferase</fullName>
    </alternativeName>
</protein>
<organism evidence="10 11">
    <name type="scientific">Actinocrinis puniceicyclus</name>
    <dbReference type="NCBI Taxonomy" id="977794"/>
    <lineage>
        <taxon>Bacteria</taxon>
        <taxon>Bacillati</taxon>
        <taxon>Actinomycetota</taxon>
        <taxon>Actinomycetes</taxon>
        <taxon>Catenulisporales</taxon>
        <taxon>Actinospicaceae</taxon>
        <taxon>Actinocrinis</taxon>
    </lineage>
</organism>
<sequence length="364" mass="38026">MDTTELEKFAEGVTRPDEAAREAARVRWAETVALPPRSFGRIETLAQWLAAVQGACPPRQLEQARVVLFAGDHGIARHGVSANPPEATAALVRRISLGGGPVQALARTHQASVRVVDVSVDCDTSAFADLPAEVTAGRIRRGTGRIDQERACGRDEAAAAFRLGITLADAEIDSGADLLMPSLLGVGHSTPAGVLIGVLTGADAAAVTGRGSGIDDRAWIRKCAAVRDAMRAARPAIADQIELLATAAGPDFAAATGFILQAAIRRTPVLLDGIGSLACALLAQRIAFRTPDWQLAAHASAEPALQKAIDRLGLEPLLDFKVRADGGCAALLALPLLRSAVTILAETGSYADEGLPEPLMRSRL</sequence>
<proteinExistence type="inferred from homology"/>
<evidence type="ECO:0000256" key="8">
    <source>
        <dbReference type="ARBA" id="ARBA00030686"/>
    </source>
</evidence>
<dbReference type="Gene3D" id="3.40.50.10210">
    <property type="match status" value="1"/>
</dbReference>
<dbReference type="Proteomes" id="UP000677913">
    <property type="component" value="Unassembled WGS sequence"/>
</dbReference>
<keyword evidence="5" id="KW-0169">Cobalamin biosynthesis</keyword>
<dbReference type="InterPro" id="IPR023195">
    <property type="entry name" value="Nict_dMeBzImd_PRibTrfase_N"/>
</dbReference>
<evidence type="ECO:0000313" key="11">
    <source>
        <dbReference type="Proteomes" id="UP000677913"/>
    </source>
</evidence>
<comment type="catalytic activity">
    <reaction evidence="9">
        <text>5,6-dimethylbenzimidazole + nicotinate beta-D-ribonucleotide = alpha-ribazole 5'-phosphate + nicotinate + H(+)</text>
        <dbReference type="Rhea" id="RHEA:11196"/>
        <dbReference type="ChEBI" id="CHEBI:15378"/>
        <dbReference type="ChEBI" id="CHEBI:15890"/>
        <dbReference type="ChEBI" id="CHEBI:32544"/>
        <dbReference type="ChEBI" id="CHEBI:57502"/>
        <dbReference type="ChEBI" id="CHEBI:57918"/>
        <dbReference type="EC" id="2.4.2.21"/>
    </reaction>
</comment>
<dbReference type="Pfam" id="PF02277">
    <property type="entry name" value="DBI_PRT"/>
    <property type="match status" value="1"/>
</dbReference>
<dbReference type="EC" id="2.4.2.21" evidence="3"/>
<keyword evidence="6 10" id="KW-0328">Glycosyltransferase</keyword>
<dbReference type="AlphaFoldDB" id="A0A8J7WMF3"/>
<dbReference type="GO" id="GO:0008939">
    <property type="term" value="F:nicotinate-nucleotide-dimethylbenzimidazole phosphoribosyltransferase activity"/>
    <property type="evidence" value="ECO:0007669"/>
    <property type="project" value="UniProtKB-EC"/>
</dbReference>
<dbReference type="NCBIfam" id="NF000996">
    <property type="entry name" value="PRK00105.1"/>
    <property type="match status" value="1"/>
</dbReference>
<evidence type="ECO:0000256" key="7">
    <source>
        <dbReference type="ARBA" id="ARBA00022679"/>
    </source>
</evidence>
<dbReference type="UniPathway" id="UPA00061">
    <property type="reaction ID" value="UER00516"/>
</dbReference>
<gene>
    <name evidence="10" type="ORF">KGA66_10460</name>
</gene>
<comment type="pathway">
    <text evidence="1">Nucleoside biosynthesis; alpha-ribazole biosynthesis; alpha-ribazole from 5,6-dimethylbenzimidazole: step 1/2.</text>
</comment>
<dbReference type="InterPro" id="IPR003200">
    <property type="entry name" value="Nict_dMeBzImd_PRibTrfase"/>
</dbReference>
<dbReference type="PANTHER" id="PTHR43463:SF1">
    <property type="entry name" value="NICOTINATE-NUCLEOTIDE--DIMETHYLBENZIMIDAZOLE PHOSPHORIBOSYLTRANSFERASE"/>
    <property type="match status" value="1"/>
</dbReference>
<evidence type="ECO:0000256" key="5">
    <source>
        <dbReference type="ARBA" id="ARBA00022573"/>
    </source>
</evidence>
<dbReference type="GO" id="GO:0009236">
    <property type="term" value="P:cobalamin biosynthetic process"/>
    <property type="evidence" value="ECO:0007669"/>
    <property type="project" value="UniProtKB-KW"/>
</dbReference>
<dbReference type="PANTHER" id="PTHR43463">
    <property type="entry name" value="NICOTINATE-NUCLEOTIDE--DIMETHYLBENZIMIDAZOLE PHOSPHORIBOSYLTRANSFERASE"/>
    <property type="match status" value="1"/>
</dbReference>